<accession>A0AAV2HLU3</accession>
<evidence type="ECO:0000256" key="2">
    <source>
        <dbReference type="ARBA" id="ARBA00023136"/>
    </source>
</evidence>
<dbReference type="CDD" id="cd00603">
    <property type="entry name" value="IPT_PCSR"/>
    <property type="match status" value="1"/>
</dbReference>
<dbReference type="InterPro" id="IPR002165">
    <property type="entry name" value="Plexin_repeat"/>
</dbReference>
<dbReference type="GO" id="GO:0030334">
    <property type="term" value="P:regulation of cell migration"/>
    <property type="evidence" value="ECO:0007669"/>
    <property type="project" value="TreeGrafter"/>
</dbReference>
<proteinExistence type="predicted"/>
<dbReference type="Gene3D" id="3.30.1680.10">
    <property type="entry name" value="ligand-binding face of the semaphorins, domain 2"/>
    <property type="match status" value="1"/>
</dbReference>
<dbReference type="EMBL" id="CAXITT010000189">
    <property type="protein sequence ID" value="CAL1535040.1"/>
    <property type="molecule type" value="Genomic_DNA"/>
</dbReference>
<dbReference type="PANTHER" id="PTHR22625">
    <property type="entry name" value="PLEXIN"/>
    <property type="match status" value="1"/>
</dbReference>
<dbReference type="Pfam" id="PF01833">
    <property type="entry name" value="TIG"/>
    <property type="match status" value="1"/>
</dbReference>
<keyword evidence="6" id="KW-1185">Reference proteome</keyword>
<dbReference type="InterPro" id="IPR031148">
    <property type="entry name" value="Plexin"/>
</dbReference>
<dbReference type="InterPro" id="IPR014756">
    <property type="entry name" value="Ig_E-set"/>
</dbReference>
<evidence type="ECO:0000313" key="5">
    <source>
        <dbReference type="EMBL" id="CAL1535040.1"/>
    </source>
</evidence>
<sequence length="166" mass="17477">FDINSDYAREYLKVNLGAGPVRGDLVEDTDGNFFVLAGEKIVKFPATTCSLHADCEACVTSRDPLGCGWCDGTCTSAAECVAAGGSWHSGANAACPPTIYSIRPLNGPTKGGTLVTVTGKNFGTSAQQIKVTIDKTACEVIELSMQYRRIICKTQASSGEMASVVR</sequence>
<dbReference type="InterPro" id="IPR013783">
    <property type="entry name" value="Ig-like_fold"/>
</dbReference>
<keyword evidence="2" id="KW-0472">Membrane</keyword>
<organism evidence="5 6">
    <name type="scientific">Lymnaea stagnalis</name>
    <name type="common">Great pond snail</name>
    <name type="synonym">Helix stagnalis</name>
    <dbReference type="NCBI Taxonomy" id="6523"/>
    <lineage>
        <taxon>Eukaryota</taxon>
        <taxon>Metazoa</taxon>
        <taxon>Spiralia</taxon>
        <taxon>Lophotrochozoa</taxon>
        <taxon>Mollusca</taxon>
        <taxon>Gastropoda</taxon>
        <taxon>Heterobranchia</taxon>
        <taxon>Euthyneura</taxon>
        <taxon>Panpulmonata</taxon>
        <taxon>Hygrophila</taxon>
        <taxon>Lymnaeoidea</taxon>
        <taxon>Lymnaeidae</taxon>
        <taxon>Lymnaea</taxon>
    </lineage>
</organism>
<dbReference type="Pfam" id="PF01437">
    <property type="entry name" value="PSI"/>
    <property type="match status" value="1"/>
</dbReference>
<dbReference type="GO" id="GO:0017154">
    <property type="term" value="F:semaphorin receptor activity"/>
    <property type="evidence" value="ECO:0007669"/>
    <property type="project" value="InterPro"/>
</dbReference>
<dbReference type="GO" id="GO:0002116">
    <property type="term" value="C:semaphorin receptor complex"/>
    <property type="evidence" value="ECO:0007669"/>
    <property type="project" value="TreeGrafter"/>
</dbReference>
<comment type="subcellular location">
    <subcellularLocation>
        <location evidence="1">Membrane</location>
    </subcellularLocation>
</comment>
<dbReference type="SUPFAM" id="SSF103575">
    <property type="entry name" value="Plexin repeat"/>
    <property type="match status" value="1"/>
</dbReference>
<keyword evidence="3" id="KW-0325">Glycoprotein</keyword>
<dbReference type="InterPro" id="IPR016201">
    <property type="entry name" value="PSI"/>
</dbReference>
<evidence type="ECO:0000256" key="1">
    <source>
        <dbReference type="ARBA" id="ARBA00004370"/>
    </source>
</evidence>
<dbReference type="Proteomes" id="UP001497497">
    <property type="component" value="Unassembled WGS sequence"/>
</dbReference>
<dbReference type="PANTHER" id="PTHR22625:SF70">
    <property type="entry name" value="PLEXIN A, ISOFORM A"/>
    <property type="match status" value="1"/>
</dbReference>
<evidence type="ECO:0000259" key="4">
    <source>
        <dbReference type="SMART" id="SM00423"/>
    </source>
</evidence>
<dbReference type="SUPFAM" id="SSF81296">
    <property type="entry name" value="E set domains"/>
    <property type="match status" value="1"/>
</dbReference>
<feature type="non-terminal residue" evidence="5">
    <location>
        <position position="166"/>
    </location>
</feature>
<reference evidence="5 6" key="1">
    <citation type="submission" date="2024-04" db="EMBL/GenBank/DDBJ databases">
        <authorList>
            <consortium name="Genoscope - CEA"/>
            <person name="William W."/>
        </authorList>
    </citation>
    <scope>NUCLEOTIDE SEQUENCE [LARGE SCALE GENOMIC DNA]</scope>
</reference>
<dbReference type="InterPro" id="IPR002909">
    <property type="entry name" value="IPT_dom"/>
</dbReference>
<evidence type="ECO:0000256" key="3">
    <source>
        <dbReference type="ARBA" id="ARBA00023180"/>
    </source>
</evidence>
<dbReference type="SMART" id="SM00423">
    <property type="entry name" value="PSI"/>
    <property type="match status" value="1"/>
</dbReference>
<evidence type="ECO:0000313" key="6">
    <source>
        <dbReference type="Proteomes" id="UP001497497"/>
    </source>
</evidence>
<feature type="domain" description="PSI" evidence="4">
    <location>
        <begin position="48"/>
        <end position="96"/>
    </location>
</feature>
<feature type="non-terminal residue" evidence="5">
    <location>
        <position position="1"/>
    </location>
</feature>
<dbReference type="AlphaFoldDB" id="A0AAV2HLU3"/>
<name>A0AAV2HLU3_LYMST</name>
<dbReference type="Gene3D" id="2.60.40.10">
    <property type="entry name" value="Immunoglobulins"/>
    <property type="match status" value="1"/>
</dbReference>
<gene>
    <name evidence="5" type="ORF">GSLYS_00009000001</name>
</gene>
<comment type="caution">
    <text evidence="5">The sequence shown here is derived from an EMBL/GenBank/DDBJ whole genome shotgun (WGS) entry which is preliminary data.</text>
</comment>
<protein>
    <recommendedName>
        <fullName evidence="4">PSI domain-containing protein</fullName>
    </recommendedName>
</protein>
<dbReference type="GO" id="GO:0005886">
    <property type="term" value="C:plasma membrane"/>
    <property type="evidence" value="ECO:0007669"/>
    <property type="project" value="TreeGrafter"/>
</dbReference>